<evidence type="ECO:0000313" key="3">
    <source>
        <dbReference type="Proteomes" id="UP001408789"/>
    </source>
</evidence>
<accession>A0AAP0CH69</accession>
<protein>
    <submittedName>
        <fullName evidence="2">Uncharacterized protein</fullName>
    </submittedName>
</protein>
<reference evidence="2 3" key="1">
    <citation type="submission" date="2024-04" db="EMBL/GenBank/DDBJ databases">
        <title>The reference genome of an endangered Asteraceae, Deinandra increscens subsp. villosa, native to the Central Coast of California.</title>
        <authorList>
            <person name="Guilliams M."/>
            <person name="Hasenstab-Lehman K."/>
            <person name="Meyer R."/>
            <person name="Mcevoy S."/>
        </authorList>
    </citation>
    <scope>NUCLEOTIDE SEQUENCE [LARGE SCALE GENOMIC DNA]</scope>
    <source>
        <tissue evidence="2">Leaf</tissue>
    </source>
</reference>
<gene>
    <name evidence="2" type="ORF">SSX86_025907</name>
</gene>
<proteinExistence type="predicted"/>
<evidence type="ECO:0000256" key="1">
    <source>
        <dbReference type="SAM" id="MobiDB-lite"/>
    </source>
</evidence>
<dbReference type="Proteomes" id="UP001408789">
    <property type="component" value="Unassembled WGS sequence"/>
</dbReference>
<sequence length="94" mass="10541">MFRSMSTRKTHCGYGQLFDDGDNRRSSSSEPKMLRSITLPSNFFGDHPFKLALDRKPARKPAKGDVVDKQVKKASISGTFSVLQLVQIGFLHIN</sequence>
<name>A0AAP0CH69_9ASTR</name>
<evidence type="ECO:0000313" key="2">
    <source>
        <dbReference type="EMBL" id="KAK9054828.1"/>
    </source>
</evidence>
<dbReference type="EMBL" id="JBCNJP010000025">
    <property type="protein sequence ID" value="KAK9054828.1"/>
    <property type="molecule type" value="Genomic_DNA"/>
</dbReference>
<organism evidence="2 3">
    <name type="scientific">Deinandra increscens subsp. villosa</name>
    <dbReference type="NCBI Taxonomy" id="3103831"/>
    <lineage>
        <taxon>Eukaryota</taxon>
        <taxon>Viridiplantae</taxon>
        <taxon>Streptophyta</taxon>
        <taxon>Embryophyta</taxon>
        <taxon>Tracheophyta</taxon>
        <taxon>Spermatophyta</taxon>
        <taxon>Magnoliopsida</taxon>
        <taxon>eudicotyledons</taxon>
        <taxon>Gunneridae</taxon>
        <taxon>Pentapetalae</taxon>
        <taxon>asterids</taxon>
        <taxon>campanulids</taxon>
        <taxon>Asterales</taxon>
        <taxon>Asteraceae</taxon>
        <taxon>Asteroideae</taxon>
        <taxon>Heliantheae alliance</taxon>
        <taxon>Madieae</taxon>
        <taxon>Madiinae</taxon>
        <taxon>Deinandra</taxon>
    </lineage>
</organism>
<feature type="region of interest" description="Disordered" evidence="1">
    <location>
        <begin position="1"/>
        <end position="32"/>
    </location>
</feature>
<comment type="caution">
    <text evidence="2">The sequence shown here is derived from an EMBL/GenBank/DDBJ whole genome shotgun (WGS) entry which is preliminary data.</text>
</comment>
<dbReference type="AlphaFoldDB" id="A0AAP0CH69"/>
<feature type="compositionally biased region" description="Basic residues" evidence="1">
    <location>
        <begin position="1"/>
        <end position="11"/>
    </location>
</feature>
<keyword evidence="3" id="KW-1185">Reference proteome</keyword>